<keyword evidence="1" id="KW-0812">Transmembrane</keyword>
<proteinExistence type="predicted"/>
<evidence type="ECO:0000256" key="1">
    <source>
        <dbReference type="SAM" id="Phobius"/>
    </source>
</evidence>
<accession>F2HI22</accession>
<dbReference type="AlphaFoldDB" id="F2HI22"/>
<reference evidence="2 3" key="1">
    <citation type="journal article" date="2011" name="Genome Biol. Evol.">
        <title>Complete nucleomorph genome sequence of the nonphotosynthetic alga Cryptomonas paramecium reveals a core nucleomorph gene set.</title>
        <authorList>
            <person name="Tanifuji G."/>
            <person name="Onodera N.T."/>
            <person name="Wheeler T.J."/>
            <person name="Dlutek M."/>
            <person name="Donaher N."/>
            <person name="Archibald J.M."/>
        </authorList>
    </citation>
    <scope>NUCLEOTIDE SEQUENCE [LARGE SCALE GENOMIC DNA]</scope>
    <source>
        <strain evidence="2 3">CCAP977/2A</strain>
    </source>
</reference>
<gene>
    <name evidence="2" type="ORF">CPARA_2gp310</name>
</gene>
<feature type="transmembrane region" description="Helical" evidence="1">
    <location>
        <begin position="6"/>
        <end position="28"/>
    </location>
</feature>
<evidence type="ECO:0000313" key="2">
    <source>
        <dbReference type="EMBL" id="AEA38968.1"/>
    </source>
</evidence>
<dbReference type="RefSeq" id="XP_003239866.1">
    <property type="nucleotide sequence ID" value="XM_003239818.1"/>
</dbReference>
<dbReference type="GeneID" id="10447211"/>
<dbReference type="Proteomes" id="UP000243423">
    <property type="component" value="Nucleomorph 2"/>
</dbReference>
<sequence length="55" mass="6631">MTINYNFSWLCLLLFFYQIVVKMISVLLNHTKKNIVPMIRVFGFTYQSQQSFLHN</sequence>
<keyword evidence="2" id="KW-0542">Nucleomorph</keyword>
<protein>
    <submittedName>
        <fullName evidence="2">Uncharacterized protein</fullName>
    </submittedName>
</protein>
<dbReference type="EMBL" id="CP002173">
    <property type="protein sequence ID" value="AEA38968.1"/>
    <property type="molecule type" value="Genomic_DNA"/>
</dbReference>
<name>F2HI22_9CRYP</name>
<keyword evidence="1" id="KW-1133">Transmembrane helix</keyword>
<evidence type="ECO:0000313" key="3">
    <source>
        <dbReference type="Proteomes" id="UP000243423"/>
    </source>
</evidence>
<geneLocation type="nucleomorph" evidence="2"/>
<keyword evidence="1" id="KW-0472">Membrane</keyword>
<organism evidence="2 3">
    <name type="scientific">Cryptomonas paramaecium</name>
    <dbReference type="NCBI Taxonomy" id="2898"/>
    <lineage>
        <taxon>Eukaryota</taxon>
        <taxon>Cryptophyceae</taxon>
        <taxon>Cryptomonadales</taxon>
        <taxon>Cryptomonadaceae</taxon>
        <taxon>Cryptomonas</taxon>
    </lineage>
</organism>